<proteinExistence type="predicted"/>
<dbReference type="AlphaFoldDB" id="A0A9W4SLX9"/>
<keyword evidence="2" id="KW-1185">Reference proteome</keyword>
<organism evidence="1 2">
    <name type="scientific">Funneliformis geosporum</name>
    <dbReference type="NCBI Taxonomy" id="1117311"/>
    <lineage>
        <taxon>Eukaryota</taxon>
        <taxon>Fungi</taxon>
        <taxon>Fungi incertae sedis</taxon>
        <taxon>Mucoromycota</taxon>
        <taxon>Glomeromycotina</taxon>
        <taxon>Glomeromycetes</taxon>
        <taxon>Glomerales</taxon>
        <taxon>Glomeraceae</taxon>
        <taxon>Funneliformis</taxon>
    </lineage>
</organism>
<dbReference type="EMBL" id="CAMKVN010001165">
    <property type="protein sequence ID" value="CAI2174127.1"/>
    <property type="molecule type" value="Genomic_DNA"/>
</dbReference>
<dbReference type="OrthoDB" id="2439304at2759"/>
<evidence type="ECO:0000313" key="1">
    <source>
        <dbReference type="EMBL" id="CAI2174127.1"/>
    </source>
</evidence>
<gene>
    <name evidence="1" type="ORF">FWILDA_LOCUS6435</name>
</gene>
<protein>
    <submittedName>
        <fullName evidence="1">14467_t:CDS:1</fullName>
    </submittedName>
</protein>
<evidence type="ECO:0000313" key="2">
    <source>
        <dbReference type="Proteomes" id="UP001153678"/>
    </source>
</evidence>
<reference evidence="1" key="1">
    <citation type="submission" date="2022-08" db="EMBL/GenBank/DDBJ databases">
        <authorList>
            <person name="Kallberg Y."/>
            <person name="Tangrot J."/>
            <person name="Rosling A."/>
        </authorList>
    </citation>
    <scope>NUCLEOTIDE SEQUENCE</scope>
    <source>
        <strain evidence="1">Wild A</strain>
    </source>
</reference>
<name>A0A9W4SLX9_9GLOM</name>
<comment type="caution">
    <text evidence="1">The sequence shown here is derived from an EMBL/GenBank/DDBJ whole genome shotgun (WGS) entry which is preliminary data.</text>
</comment>
<accession>A0A9W4SLX9</accession>
<dbReference type="Proteomes" id="UP001153678">
    <property type="component" value="Unassembled WGS sequence"/>
</dbReference>
<sequence length="140" mass="16176">MPKQKASFWSEFKVVFDINGKEKYKCKTCSSTWVKNASRLKEHIEQCKGIDAETGYTRAQGTKRKKQQKLDEYNYIFTSKDQIVLESLLIRALFSAACPSFKIPSRYILSNTLLNQEFEHLQLIVKSTLSESSTYCLITD</sequence>